<gene>
    <name evidence="1" type="ORF">JI741_06370</name>
</gene>
<evidence type="ECO:0000313" key="2">
    <source>
        <dbReference type="Proteomes" id="UP000613030"/>
    </source>
</evidence>
<protein>
    <submittedName>
        <fullName evidence="1">Gluconate 2-dehydrogenase subunit 3 family protein</fullName>
    </submittedName>
</protein>
<accession>A0ABS1KN02</accession>
<dbReference type="InterPro" id="IPR027056">
    <property type="entry name" value="Gluconate_2DH_su3"/>
</dbReference>
<sequence length="192" mass="20979">MLINRRVALKQLGLITGGVLLLPACARPPKQPTIALKNLVINGDQEALLAEVSEAIIPATDIPGAKALEVPNFVLRMVDDCYDADAQKSFVTGLAQFDEEARKKIGKSFVDATPEEREGFLKGIEESTKNAGENASQTDLTKFYAIAKERTVQGFLESKYIMTEVLVHTMIPGRFNGCVEIKDKNDIQTVIG</sequence>
<dbReference type="EMBL" id="JAERRB010000002">
    <property type="protein sequence ID" value="MBL0740835.1"/>
    <property type="molecule type" value="Genomic_DNA"/>
</dbReference>
<dbReference type="Pfam" id="PF13618">
    <property type="entry name" value="Gluconate_2-dh3"/>
    <property type="match status" value="1"/>
</dbReference>
<evidence type="ECO:0000313" key="1">
    <source>
        <dbReference type="EMBL" id="MBL0740835.1"/>
    </source>
</evidence>
<organism evidence="1 2">
    <name type="scientific">Chryseolinea lacunae</name>
    <dbReference type="NCBI Taxonomy" id="2801331"/>
    <lineage>
        <taxon>Bacteria</taxon>
        <taxon>Pseudomonadati</taxon>
        <taxon>Bacteroidota</taxon>
        <taxon>Cytophagia</taxon>
        <taxon>Cytophagales</taxon>
        <taxon>Fulvivirgaceae</taxon>
        <taxon>Chryseolinea</taxon>
    </lineage>
</organism>
<proteinExistence type="predicted"/>
<comment type="caution">
    <text evidence="1">The sequence shown here is derived from an EMBL/GenBank/DDBJ whole genome shotgun (WGS) entry which is preliminary data.</text>
</comment>
<keyword evidence="2" id="KW-1185">Reference proteome</keyword>
<dbReference type="Proteomes" id="UP000613030">
    <property type="component" value="Unassembled WGS sequence"/>
</dbReference>
<reference evidence="1 2" key="1">
    <citation type="submission" date="2021-01" db="EMBL/GenBank/DDBJ databases">
        <title>Chryseolinea sp. Jin1 Genome sequencing and assembly.</title>
        <authorList>
            <person name="Kim I."/>
        </authorList>
    </citation>
    <scope>NUCLEOTIDE SEQUENCE [LARGE SCALE GENOMIC DNA]</scope>
    <source>
        <strain evidence="1 2">Jin1</strain>
    </source>
</reference>
<dbReference type="RefSeq" id="WP_202008211.1">
    <property type="nucleotide sequence ID" value="NZ_JAERRB010000002.1"/>
</dbReference>
<name>A0ABS1KN02_9BACT</name>